<comment type="caution">
    <text evidence="2">The sequence shown here is derived from an EMBL/GenBank/DDBJ whole genome shotgun (WGS) entry which is preliminary data.</text>
</comment>
<gene>
    <name evidence="2" type="ORF">XYLVIOL_LOCUS10592</name>
</gene>
<feature type="region of interest" description="Disordered" evidence="1">
    <location>
        <begin position="44"/>
        <end position="76"/>
    </location>
</feature>
<dbReference type="EMBL" id="CAXAJV020001301">
    <property type="protein sequence ID" value="CAL7951579.1"/>
    <property type="molecule type" value="Genomic_DNA"/>
</dbReference>
<keyword evidence="3" id="KW-1185">Reference proteome</keyword>
<evidence type="ECO:0000256" key="1">
    <source>
        <dbReference type="SAM" id="MobiDB-lite"/>
    </source>
</evidence>
<feature type="region of interest" description="Disordered" evidence="1">
    <location>
        <begin position="246"/>
        <end position="293"/>
    </location>
</feature>
<protein>
    <submittedName>
        <fullName evidence="2">Uncharacterized protein</fullName>
    </submittedName>
</protein>
<dbReference type="Proteomes" id="UP001642520">
    <property type="component" value="Unassembled WGS sequence"/>
</dbReference>
<proteinExistence type="predicted"/>
<feature type="region of interest" description="Disordered" evidence="1">
    <location>
        <begin position="310"/>
        <end position="330"/>
    </location>
</feature>
<name>A0ABP1PEC9_XYLVO</name>
<feature type="compositionally biased region" description="Basic residues" evidence="1">
    <location>
        <begin position="151"/>
        <end position="163"/>
    </location>
</feature>
<feature type="compositionally biased region" description="Low complexity" evidence="1">
    <location>
        <begin position="51"/>
        <end position="62"/>
    </location>
</feature>
<evidence type="ECO:0000313" key="3">
    <source>
        <dbReference type="Proteomes" id="UP001642520"/>
    </source>
</evidence>
<feature type="region of interest" description="Disordered" evidence="1">
    <location>
        <begin position="112"/>
        <end position="167"/>
    </location>
</feature>
<accession>A0ABP1PEC9</accession>
<evidence type="ECO:0000313" key="2">
    <source>
        <dbReference type="EMBL" id="CAL7951579.1"/>
    </source>
</evidence>
<sequence>MRRSRFRKRGTFQSVGPVTVASYRRRHQLAEEVPGLYIRRLTLEDPRSAREPSSSRSQSPARHICHPTTGYVPSSRRSSSYRSWLQRIRKERPPFLTIVSLELPESPIPLIESQASAQSRPVEPKDDVSGGIAERAPLTDGERETGPWLVGRKRSSRKSRGGRKRGEGFLECTKGAATLEECTKNIVEGVRRVRLSNLAVQGVTDCICAEISGNVRVDVAGDAENGCESRSSSPDVTHTIRIAMRQHDRAVPATDDDEETEANGRSGPETSRRNAATARKQPAREEEAGDDVNDALEFTLNCSSVRLTCRDASLRNGTPGEKQQRLETRN</sequence>
<reference evidence="2 3" key="1">
    <citation type="submission" date="2024-08" db="EMBL/GenBank/DDBJ databases">
        <authorList>
            <person name="Will J Nash"/>
            <person name="Angela Man"/>
            <person name="Seanna McTaggart"/>
            <person name="Kendall Baker"/>
            <person name="Tom Barker"/>
            <person name="Leah Catchpole"/>
            <person name="Alex Durrant"/>
            <person name="Karim Gharbi"/>
            <person name="Naomi Irish"/>
            <person name="Gemy Kaithakottil"/>
            <person name="Debby Ku"/>
            <person name="Aaliyah Providence"/>
            <person name="Felix Shaw"/>
            <person name="David Swarbreck"/>
            <person name="Chris Watkins"/>
            <person name="Ann M. McCartney"/>
            <person name="Giulio Formenti"/>
            <person name="Alice Mouton"/>
            <person name="Noel Vella"/>
            <person name="Bjorn M von Reumont"/>
            <person name="Adriana Vella"/>
            <person name="Wilfried Haerty"/>
        </authorList>
    </citation>
    <scope>NUCLEOTIDE SEQUENCE [LARGE SCALE GENOMIC DNA]</scope>
</reference>
<organism evidence="2 3">
    <name type="scientific">Xylocopa violacea</name>
    <name type="common">Violet carpenter bee</name>
    <name type="synonym">Apis violacea</name>
    <dbReference type="NCBI Taxonomy" id="135666"/>
    <lineage>
        <taxon>Eukaryota</taxon>
        <taxon>Metazoa</taxon>
        <taxon>Ecdysozoa</taxon>
        <taxon>Arthropoda</taxon>
        <taxon>Hexapoda</taxon>
        <taxon>Insecta</taxon>
        <taxon>Pterygota</taxon>
        <taxon>Neoptera</taxon>
        <taxon>Endopterygota</taxon>
        <taxon>Hymenoptera</taxon>
        <taxon>Apocrita</taxon>
        <taxon>Aculeata</taxon>
        <taxon>Apoidea</taxon>
        <taxon>Anthophila</taxon>
        <taxon>Apidae</taxon>
        <taxon>Xylocopa</taxon>
        <taxon>Xylocopa</taxon>
    </lineage>
</organism>